<reference evidence="3 4" key="1">
    <citation type="journal article" date="2014" name="BMC Genomics">
        <title>Comparison of environmental and isolate Sulfobacillus genomes reveals diverse carbon, sulfur, nitrogen, and hydrogen metabolisms.</title>
        <authorList>
            <person name="Justice N.B."/>
            <person name="Norman A."/>
            <person name="Brown C.T."/>
            <person name="Singh A."/>
            <person name="Thomas B.C."/>
            <person name="Banfield J.F."/>
        </authorList>
    </citation>
    <scope>NUCLEOTIDE SEQUENCE [LARGE SCALE GENOMIC DNA]</scope>
    <source>
        <strain evidence="3">AMDSBA1</strain>
    </source>
</reference>
<evidence type="ECO:0000256" key="1">
    <source>
        <dbReference type="SAM" id="MobiDB-lite"/>
    </source>
</evidence>
<sequence length="116" mass="12707">MEDEGIPVSTPNKNAFIESWHPHQERECLTQKFASYAGAYATITRWIAYITSIALTGVGLFGLRRRCAKRDGGPRNQLISAGPPDSRISHSERAQSDVPALSPLSLRPQGRQMTGG</sequence>
<comment type="caution">
    <text evidence="3">The sequence shown here is derived from an EMBL/GenBank/DDBJ whole genome shotgun (WGS) entry which is preliminary data.</text>
</comment>
<proteinExistence type="predicted"/>
<protein>
    <submittedName>
        <fullName evidence="3">Uncharacterized protein</fullName>
    </submittedName>
</protein>
<keyword evidence="2" id="KW-0472">Membrane</keyword>
<evidence type="ECO:0000313" key="4">
    <source>
        <dbReference type="Proteomes" id="UP000242699"/>
    </source>
</evidence>
<dbReference type="Proteomes" id="UP000242699">
    <property type="component" value="Unassembled WGS sequence"/>
</dbReference>
<feature type="region of interest" description="Disordered" evidence="1">
    <location>
        <begin position="69"/>
        <end position="116"/>
    </location>
</feature>
<evidence type="ECO:0000256" key="2">
    <source>
        <dbReference type="SAM" id="Phobius"/>
    </source>
</evidence>
<name>A0A2T2X9Z5_9FIRM</name>
<dbReference type="EMBL" id="PXYT01000003">
    <property type="protein sequence ID" value="PSR31334.1"/>
    <property type="molecule type" value="Genomic_DNA"/>
</dbReference>
<evidence type="ECO:0000313" key="3">
    <source>
        <dbReference type="EMBL" id="PSR31334.1"/>
    </source>
</evidence>
<gene>
    <name evidence="3" type="ORF">C7B43_02910</name>
</gene>
<feature type="transmembrane region" description="Helical" evidence="2">
    <location>
        <begin position="46"/>
        <end position="63"/>
    </location>
</feature>
<dbReference type="AlphaFoldDB" id="A0A2T2X9Z5"/>
<accession>A0A2T2X9Z5</accession>
<keyword evidence="2" id="KW-0812">Transmembrane</keyword>
<organism evidence="3 4">
    <name type="scientific">Sulfobacillus benefaciens</name>
    <dbReference type="NCBI Taxonomy" id="453960"/>
    <lineage>
        <taxon>Bacteria</taxon>
        <taxon>Bacillati</taxon>
        <taxon>Bacillota</taxon>
        <taxon>Clostridia</taxon>
        <taxon>Eubacteriales</taxon>
        <taxon>Clostridiales Family XVII. Incertae Sedis</taxon>
        <taxon>Sulfobacillus</taxon>
    </lineage>
</organism>
<keyword evidence="2" id="KW-1133">Transmembrane helix</keyword>